<gene>
    <name evidence="2" type="ORF">GN244_ATG04322</name>
    <name evidence="3" type="ORF">GN958_ATG04824</name>
</gene>
<organism evidence="2 4">
    <name type="scientific">Phytophthora infestans</name>
    <name type="common">Potato late blight agent</name>
    <name type="synonym">Botrytis infestans</name>
    <dbReference type="NCBI Taxonomy" id="4787"/>
    <lineage>
        <taxon>Eukaryota</taxon>
        <taxon>Sar</taxon>
        <taxon>Stramenopiles</taxon>
        <taxon>Oomycota</taxon>
        <taxon>Peronosporomycetes</taxon>
        <taxon>Peronosporales</taxon>
        <taxon>Peronosporaceae</taxon>
        <taxon>Phytophthora</taxon>
    </lineage>
</organism>
<comment type="caution">
    <text evidence="2">The sequence shown here is derived from an EMBL/GenBank/DDBJ whole genome shotgun (WGS) entry which is preliminary data.</text>
</comment>
<dbReference type="EMBL" id="JAACNO010000657">
    <property type="protein sequence ID" value="KAF4146001.1"/>
    <property type="molecule type" value="Genomic_DNA"/>
</dbReference>
<evidence type="ECO:0000313" key="4">
    <source>
        <dbReference type="Proteomes" id="UP000602510"/>
    </source>
</evidence>
<dbReference type="Proteomes" id="UP000704712">
    <property type="component" value="Unassembled WGS sequence"/>
</dbReference>
<proteinExistence type="predicted"/>
<keyword evidence="1" id="KW-0732">Signal</keyword>
<sequence>MRTSFGIAFTLIATSFFCVHGAIATGGLRGANDVGSEERKLDQLDGSGSASSIVWVNGSKAEPEKRKYVDYHHGHQQKVCQINCPKNCWYVDVFDN</sequence>
<feature type="chain" id="PRO_5036239735" description="Secreted RxLR effector peptide protein" evidence="1">
    <location>
        <begin position="25"/>
        <end position="96"/>
    </location>
</feature>
<name>A0A833T6L0_PHYIN</name>
<reference evidence="2" key="1">
    <citation type="submission" date="2020-04" db="EMBL/GenBank/DDBJ databases">
        <title>Hybrid Assembly of Korean Phytophthora infestans isolates.</title>
        <authorList>
            <person name="Prokchorchik M."/>
            <person name="Lee Y."/>
            <person name="Seo J."/>
            <person name="Cho J.-H."/>
            <person name="Park Y.-E."/>
            <person name="Jang D.-C."/>
            <person name="Im J.-S."/>
            <person name="Choi J.-G."/>
            <person name="Park H.-J."/>
            <person name="Lee G.-B."/>
            <person name="Lee Y.-G."/>
            <person name="Hong S.-Y."/>
            <person name="Cho K."/>
            <person name="Sohn K.H."/>
        </authorList>
    </citation>
    <scope>NUCLEOTIDE SEQUENCE</scope>
    <source>
        <strain evidence="2">KR_1_A1</strain>
        <strain evidence="3">KR_2_A2</strain>
    </source>
</reference>
<dbReference type="EMBL" id="WSZM01000090">
    <property type="protein sequence ID" value="KAF4043284.1"/>
    <property type="molecule type" value="Genomic_DNA"/>
</dbReference>
<evidence type="ECO:0000256" key="1">
    <source>
        <dbReference type="SAM" id="SignalP"/>
    </source>
</evidence>
<evidence type="ECO:0008006" key="5">
    <source>
        <dbReference type="Google" id="ProtNLM"/>
    </source>
</evidence>
<accession>A0A833T6L0</accession>
<dbReference type="Proteomes" id="UP000602510">
    <property type="component" value="Unassembled WGS sequence"/>
</dbReference>
<evidence type="ECO:0000313" key="3">
    <source>
        <dbReference type="EMBL" id="KAF4146001.1"/>
    </source>
</evidence>
<feature type="signal peptide" evidence="1">
    <location>
        <begin position="1"/>
        <end position="24"/>
    </location>
</feature>
<keyword evidence="4" id="KW-1185">Reference proteome</keyword>
<dbReference type="AlphaFoldDB" id="A0A833T6L0"/>
<protein>
    <recommendedName>
        <fullName evidence="5">Secreted RxLR effector peptide protein</fullName>
    </recommendedName>
</protein>
<evidence type="ECO:0000313" key="2">
    <source>
        <dbReference type="EMBL" id="KAF4043284.1"/>
    </source>
</evidence>